<reference evidence="1 2" key="1">
    <citation type="journal article" date="2013" name="Genome Announc.">
        <title>Whole-Genome Sequence of Microcystis aeruginosa TAIHU98, a Nontoxic Bloom-Forming Strain Isolated from Taihu Lake, China.</title>
        <authorList>
            <person name="Yang C."/>
            <person name="Zhang W."/>
            <person name="Ren M."/>
            <person name="Song L."/>
            <person name="Li T."/>
            <person name="Zhao J."/>
        </authorList>
    </citation>
    <scope>NUCLEOTIDE SEQUENCE [LARGE SCALE GENOMIC DNA]</scope>
    <source>
        <strain evidence="1 2">TAIHU98</strain>
    </source>
</reference>
<evidence type="ECO:0000313" key="2">
    <source>
        <dbReference type="Proteomes" id="UP000010932"/>
    </source>
</evidence>
<dbReference type="Proteomes" id="UP000010932">
    <property type="component" value="Unassembled WGS sequence"/>
</dbReference>
<accession>L7E674</accession>
<organism evidence="1 2">
    <name type="scientific">Microcystis aeruginosa TAIHU98</name>
    <dbReference type="NCBI Taxonomy" id="1134457"/>
    <lineage>
        <taxon>Bacteria</taxon>
        <taxon>Bacillati</taxon>
        <taxon>Cyanobacteriota</taxon>
        <taxon>Cyanophyceae</taxon>
        <taxon>Oscillatoriophycideae</taxon>
        <taxon>Chroococcales</taxon>
        <taxon>Microcystaceae</taxon>
        <taxon>Microcystis</taxon>
    </lineage>
</organism>
<protein>
    <submittedName>
        <fullName evidence="1">Uncharacterized protein</fullName>
    </submittedName>
</protein>
<gene>
    <name evidence="1" type="ORF">O53_3793</name>
</gene>
<evidence type="ECO:0000313" key="1">
    <source>
        <dbReference type="EMBL" id="ELP54965.1"/>
    </source>
</evidence>
<sequence length="39" mass="4397">MLQLMIFYSTSKLIINPPNCFLPVPKENPPIILAPITQT</sequence>
<proteinExistence type="predicted"/>
<name>L7E674_MICAE</name>
<dbReference type="PATRIC" id="fig|1134457.3.peg.2960"/>
<dbReference type="AlphaFoldDB" id="L7E674"/>
<dbReference type="EMBL" id="ANKQ01000002">
    <property type="protein sequence ID" value="ELP54965.1"/>
    <property type="molecule type" value="Genomic_DNA"/>
</dbReference>
<comment type="caution">
    <text evidence="1">The sequence shown here is derived from an EMBL/GenBank/DDBJ whole genome shotgun (WGS) entry which is preliminary data.</text>
</comment>